<reference evidence="1 2" key="1">
    <citation type="submission" date="2024-01" db="EMBL/GenBank/DDBJ databases">
        <title>The genomes of 5 underutilized Papilionoideae crops provide insights into root nodulation and disease resistanc.</title>
        <authorList>
            <person name="Yuan L."/>
        </authorList>
    </citation>
    <scope>NUCLEOTIDE SEQUENCE [LARGE SCALE GENOMIC DNA]</scope>
    <source>
        <strain evidence="1">ZHUSHIDOU_FW_LH</strain>
        <tissue evidence="1">Leaf</tissue>
    </source>
</reference>
<proteinExistence type="predicted"/>
<dbReference type="AlphaFoldDB" id="A0AAN9J4M2"/>
<evidence type="ECO:0000313" key="1">
    <source>
        <dbReference type="EMBL" id="KAK7292058.1"/>
    </source>
</evidence>
<accession>A0AAN9J4M2</accession>
<protein>
    <submittedName>
        <fullName evidence="1">Uncharacterized protein</fullName>
    </submittedName>
</protein>
<comment type="caution">
    <text evidence="1">The sequence shown here is derived from an EMBL/GenBank/DDBJ whole genome shotgun (WGS) entry which is preliminary data.</text>
</comment>
<name>A0AAN9J4M2_CROPI</name>
<organism evidence="1 2">
    <name type="scientific">Crotalaria pallida</name>
    <name type="common">Smooth rattlebox</name>
    <name type="synonym">Crotalaria striata</name>
    <dbReference type="NCBI Taxonomy" id="3830"/>
    <lineage>
        <taxon>Eukaryota</taxon>
        <taxon>Viridiplantae</taxon>
        <taxon>Streptophyta</taxon>
        <taxon>Embryophyta</taxon>
        <taxon>Tracheophyta</taxon>
        <taxon>Spermatophyta</taxon>
        <taxon>Magnoliopsida</taxon>
        <taxon>eudicotyledons</taxon>
        <taxon>Gunneridae</taxon>
        <taxon>Pentapetalae</taxon>
        <taxon>rosids</taxon>
        <taxon>fabids</taxon>
        <taxon>Fabales</taxon>
        <taxon>Fabaceae</taxon>
        <taxon>Papilionoideae</taxon>
        <taxon>50 kb inversion clade</taxon>
        <taxon>genistoids sensu lato</taxon>
        <taxon>core genistoids</taxon>
        <taxon>Crotalarieae</taxon>
        <taxon>Crotalaria</taxon>
    </lineage>
</organism>
<gene>
    <name evidence="1" type="ORF">RIF29_07716</name>
</gene>
<sequence>MIHKLTSTLVFFSFPSHRHLYSYFRSRVFDLAIVLPLFLDTNIRNRFNVYITATEMLVSSMSFEDSCVTDFGDI</sequence>
<dbReference type="Proteomes" id="UP001372338">
    <property type="component" value="Unassembled WGS sequence"/>
</dbReference>
<evidence type="ECO:0000313" key="2">
    <source>
        <dbReference type="Proteomes" id="UP001372338"/>
    </source>
</evidence>
<keyword evidence="2" id="KW-1185">Reference proteome</keyword>
<dbReference type="EMBL" id="JAYWIO010000001">
    <property type="protein sequence ID" value="KAK7292058.1"/>
    <property type="molecule type" value="Genomic_DNA"/>
</dbReference>